<protein>
    <submittedName>
        <fullName evidence="1">Uncharacterized protein</fullName>
    </submittedName>
</protein>
<keyword evidence="2" id="KW-1185">Reference proteome</keyword>
<dbReference type="Proteomes" id="UP000662088">
    <property type="component" value="Unassembled WGS sequence"/>
</dbReference>
<evidence type="ECO:0000313" key="1">
    <source>
        <dbReference type="EMBL" id="MBC5639726.1"/>
    </source>
</evidence>
<proteinExistence type="predicted"/>
<dbReference type="RefSeq" id="WP_022166739.1">
    <property type="nucleotide sequence ID" value="NZ_JACOOQ010000005.1"/>
</dbReference>
<gene>
    <name evidence="1" type="ORF">H8R92_04635</name>
</gene>
<dbReference type="AlphaFoldDB" id="A0A8I0A936"/>
<sequence>MSENNNVRLGLIELYKNKVRFLNFTDVEINEKHESKFLSDEEYEILINFYNEYKSENK</sequence>
<name>A0A8I0A936_9CLOT</name>
<organism evidence="1 2">
    <name type="scientific">Clostridium lentum</name>
    <dbReference type="NCBI Taxonomy" id="2763037"/>
    <lineage>
        <taxon>Bacteria</taxon>
        <taxon>Bacillati</taxon>
        <taxon>Bacillota</taxon>
        <taxon>Clostridia</taxon>
        <taxon>Eubacteriales</taxon>
        <taxon>Clostridiaceae</taxon>
        <taxon>Clostridium</taxon>
    </lineage>
</organism>
<dbReference type="EMBL" id="JACOOQ010000005">
    <property type="protein sequence ID" value="MBC5639726.1"/>
    <property type="molecule type" value="Genomic_DNA"/>
</dbReference>
<comment type="caution">
    <text evidence="1">The sequence shown here is derived from an EMBL/GenBank/DDBJ whole genome shotgun (WGS) entry which is preliminary data.</text>
</comment>
<reference evidence="1" key="1">
    <citation type="submission" date="2020-08" db="EMBL/GenBank/DDBJ databases">
        <title>Genome public.</title>
        <authorList>
            <person name="Liu C."/>
            <person name="Sun Q."/>
        </authorList>
    </citation>
    <scope>NUCLEOTIDE SEQUENCE</scope>
    <source>
        <strain evidence="1">NSJ-42</strain>
    </source>
</reference>
<accession>A0A8I0A936</accession>
<evidence type="ECO:0000313" key="2">
    <source>
        <dbReference type="Proteomes" id="UP000662088"/>
    </source>
</evidence>